<evidence type="ECO:0000256" key="5">
    <source>
        <dbReference type="ARBA" id="ARBA00023136"/>
    </source>
</evidence>
<dbReference type="InterPro" id="IPR043428">
    <property type="entry name" value="LivM-like"/>
</dbReference>
<keyword evidence="8" id="KW-1185">Reference proteome</keyword>
<dbReference type="eggNOG" id="COG4177">
    <property type="taxonomic scope" value="Bacteria"/>
</dbReference>
<feature type="transmembrane region" description="Helical" evidence="6">
    <location>
        <begin position="37"/>
        <end position="59"/>
    </location>
</feature>
<protein>
    <submittedName>
        <fullName evidence="7">ABC transporter permease protein, LivM-like protein</fullName>
    </submittedName>
</protein>
<evidence type="ECO:0000256" key="6">
    <source>
        <dbReference type="SAM" id="Phobius"/>
    </source>
</evidence>
<feature type="transmembrane region" description="Helical" evidence="6">
    <location>
        <begin position="79"/>
        <end position="100"/>
    </location>
</feature>
<evidence type="ECO:0000256" key="3">
    <source>
        <dbReference type="ARBA" id="ARBA00022692"/>
    </source>
</evidence>
<sequence length="318" mass="36103">MKNLKLFKYSIYVLILILLIFLPSYAPDVLMQFSINVLLSSVLAQSWNIIGGYTNYVSFGNSVFYGLGNYCTAITIKRFNFSFGISLIFSILLVIFFVIFIRKFIFRLKGQYFAITTLAISQITMLILSKVKFTGKNIGLIIPEFNNDTFFYEIYLLLLIIITLNIYFLTKSKFILGLIAIRENEENAIALGINTNFYKTLILIFSGTFVALAGSVHAYWVSFVTPDSAFDTSLNIKMILMTVLGGLGTIIGPIIGSFLFLFLSEIMVNNFTGIANIFLGFIIIILIIIMPNGFIKIFTNFHKINKNYFIKKIKKNKL</sequence>
<evidence type="ECO:0000256" key="4">
    <source>
        <dbReference type="ARBA" id="ARBA00022989"/>
    </source>
</evidence>
<dbReference type="CDD" id="cd06581">
    <property type="entry name" value="TM_PBP1_LivM_like"/>
    <property type="match status" value="1"/>
</dbReference>
<gene>
    <name evidence="7" type="primary">dipI</name>
    <name evidence="7" type="ORF">SSDC_00685</name>
</gene>
<name>S5R8C9_9PROT</name>
<dbReference type="RefSeq" id="WP_020915405.1">
    <property type="nucleotide sequence ID" value="NC_021885.1"/>
</dbReference>
<dbReference type="GeneID" id="301553004"/>
<dbReference type="GO" id="GO:0015658">
    <property type="term" value="F:branched-chain amino acid transmembrane transporter activity"/>
    <property type="evidence" value="ECO:0007669"/>
    <property type="project" value="InterPro"/>
</dbReference>
<dbReference type="KEGG" id="ssdc:SSDC_00685"/>
<evidence type="ECO:0000313" key="8">
    <source>
        <dbReference type="Proteomes" id="UP000015216"/>
    </source>
</evidence>
<dbReference type="EMBL" id="CP003468">
    <property type="protein sequence ID" value="AGS06830.1"/>
    <property type="molecule type" value="Genomic_DNA"/>
</dbReference>
<feature type="transmembrane region" description="Helical" evidence="6">
    <location>
        <begin position="240"/>
        <end position="262"/>
    </location>
</feature>
<dbReference type="HOGENOM" id="CLU_031365_2_0_4"/>
<keyword evidence="4 6" id="KW-1133">Transmembrane helix</keyword>
<accession>S5R8C9</accession>
<feature type="transmembrane region" description="Helical" evidence="6">
    <location>
        <begin position="6"/>
        <end position="25"/>
    </location>
</feature>
<proteinExistence type="predicted"/>
<comment type="subcellular location">
    <subcellularLocation>
        <location evidence="1">Cell membrane</location>
        <topology evidence="1">Multi-pass membrane protein</topology>
    </subcellularLocation>
</comment>
<dbReference type="STRING" id="669502.SSDC_00685"/>
<keyword evidence="5 6" id="KW-0472">Membrane</keyword>
<organism evidence="7 8">
    <name type="scientific">Candidatus Profftella armatura</name>
    <dbReference type="NCBI Taxonomy" id="669502"/>
    <lineage>
        <taxon>Bacteria</taxon>
        <taxon>Pseudomonadati</taxon>
        <taxon>Pseudomonadota</taxon>
        <taxon>Betaproteobacteria</taxon>
        <taxon>Candidatus Profftella</taxon>
    </lineage>
</organism>
<keyword evidence="2" id="KW-1003">Cell membrane</keyword>
<dbReference type="PANTHER" id="PTHR30482:SF10">
    <property type="entry name" value="HIGH-AFFINITY BRANCHED-CHAIN AMINO ACID TRANSPORT PROTEIN BRAE"/>
    <property type="match status" value="1"/>
</dbReference>
<dbReference type="OrthoDB" id="9814461at2"/>
<feature type="transmembrane region" description="Helical" evidence="6">
    <location>
        <begin position="201"/>
        <end position="220"/>
    </location>
</feature>
<feature type="transmembrane region" description="Helical" evidence="6">
    <location>
        <begin position="274"/>
        <end position="295"/>
    </location>
</feature>
<dbReference type="Pfam" id="PF02653">
    <property type="entry name" value="BPD_transp_2"/>
    <property type="match status" value="1"/>
</dbReference>
<keyword evidence="3 6" id="KW-0812">Transmembrane</keyword>
<dbReference type="GO" id="GO:0005886">
    <property type="term" value="C:plasma membrane"/>
    <property type="evidence" value="ECO:0007669"/>
    <property type="project" value="UniProtKB-SubCell"/>
</dbReference>
<evidence type="ECO:0000256" key="1">
    <source>
        <dbReference type="ARBA" id="ARBA00004651"/>
    </source>
</evidence>
<dbReference type="Proteomes" id="UP000015216">
    <property type="component" value="Chromosome"/>
</dbReference>
<evidence type="ECO:0000256" key="2">
    <source>
        <dbReference type="ARBA" id="ARBA00022475"/>
    </source>
</evidence>
<feature type="transmembrane region" description="Helical" evidence="6">
    <location>
        <begin position="149"/>
        <end position="169"/>
    </location>
</feature>
<feature type="transmembrane region" description="Helical" evidence="6">
    <location>
        <begin position="112"/>
        <end position="129"/>
    </location>
</feature>
<dbReference type="PANTHER" id="PTHR30482">
    <property type="entry name" value="HIGH-AFFINITY BRANCHED-CHAIN AMINO ACID TRANSPORT SYSTEM PERMEASE"/>
    <property type="match status" value="1"/>
</dbReference>
<dbReference type="InterPro" id="IPR001851">
    <property type="entry name" value="ABC_transp_permease"/>
</dbReference>
<dbReference type="AlphaFoldDB" id="S5R8C9"/>
<evidence type="ECO:0000313" key="7">
    <source>
        <dbReference type="EMBL" id="AGS06830.1"/>
    </source>
</evidence>
<reference evidence="7 8" key="1">
    <citation type="journal article" date="2013" name="Curr. Biol.">
        <title>Defensive bacteriome symbiont with a drastically reduced genome.</title>
        <authorList>
            <person name="Nakabachi A."/>
            <person name="Ueoka R."/>
            <person name="Oshima K."/>
            <person name="Teta R."/>
            <person name="Mangoni A."/>
            <person name="Gurgui M."/>
            <person name="Oldham N.J."/>
            <person name="van Echten-Deckert G."/>
            <person name="Okamura K."/>
            <person name="Yamamoto K."/>
            <person name="Inoue H."/>
            <person name="Ohkuma M."/>
            <person name="Hongoh Y."/>
            <person name="Miyagishima S.Y."/>
            <person name="Hattori M."/>
            <person name="Piel J."/>
            <person name="Fukatsu T."/>
        </authorList>
    </citation>
    <scope>NUCLEOTIDE SEQUENCE [LARGE SCALE GENOMIC DNA]</scope>
    <source>
        <strain evidence="7 8">DC</strain>
    </source>
</reference>